<dbReference type="RefSeq" id="WP_262429562.1">
    <property type="nucleotide sequence ID" value="NZ_JACRTG010000018.1"/>
</dbReference>
<keyword evidence="1" id="KW-1133">Transmembrane helix</keyword>
<proteinExistence type="predicted"/>
<keyword evidence="1" id="KW-0812">Transmembrane</keyword>
<accession>A0A926EQY3</accession>
<evidence type="ECO:0000313" key="2">
    <source>
        <dbReference type="EMBL" id="MBC8588108.1"/>
    </source>
</evidence>
<evidence type="ECO:0000313" key="3">
    <source>
        <dbReference type="Proteomes" id="UP000601171"/>
    </source>
</evidence>
<dbReference type="Proteomes" id="UP000601171">
    <property type="component" value="Unassembled WGS sequence"/>
</dbReference>
<protein>
    <recommendedName>
        <fullName evidence="4">2TM domain-containing protein</fullName>
    </recommendedName>
</protein>
<dbReference type="AlphaFoldDB" id="A0A926EQY3"/>
<dbReference type="EMBL" id="JACRTG010000018">
    <property type="protein sequence ID" value="MBC8588108.1"/>
    <property type="molecule type" value="Genomic_DNA"/>
</dbReference>
<keyword evidence="1" id="KW-0472">Membrane</keyword>
<keyword evidence="3" id="KW-1185">Reference proteome</keyword>
<feature type="transmembrane region" description="Helical" evidence="1">
    <location>
        <begin position="25"/>
        <end position="49"/>
    </location>
</feature>
<feature type="transmembrane region" description="Helical" evidence="1">
    <location>
        <begin position="55"/>
        <end position="73"/>
    </location>
</feature>
<evidence type="ECO:0008006" key="4">
    <source>
        <dbReference type="Google" id="ProtNLM"/>
    </source>
</evidence>
<organism evidence="2 3">
    <name type="scientific">Paratissierella segnis</name>
    <dbReference type="NCBI Taxonomy" id="2763679"/>
    <lineage>
        <taxon>Bacteria</taxon>
        <taxon>Bacillati</taxon>
        <taxon>Bacillota</taxon>
        <taxon>Tissierellia</taxon>
        <taxon>Tissierellales</taxon>
        <taxon>Tissierellaceae</taxon>
        <taxon>Paratissierella</taxon>
    </lineage>
</organism>
<gene>
    <name evidence="2" type="ORF">H8707_07640</name>
</gene>
<sequence length="91" mass="10635">MDNISEKDLQELLKLKKKQKKKGRFSKFVVTLVILLNAIFTTAVLYIYLQVGSEPVTLIGAWFAFTTGELWMLSSIKKKKVRNEDEYRDNY</sequence>
<evidence type="ECO:0000256" key="1">
    <source>
        <dbReference type="SAM" id="Phobius"/>
    </source>
</evidence>
<name>A0A926EQY3_9FIRM</name>
<comment type="caution">
    <text evidence="2">The sequence shown here is derived from an EMBL/GenBank/DDBJ whole genome shotgun (WGS) entry which is preliminary data.</text>
</comment>
<reference evidence="2" key="1">
    <citation type="submission" date="2020-08" db="EMBL/GenBank/DDBJ databases">
        <title>Genome public.</title>
        <authorList>
            <person name="Liu C."/>
            <person name="Sun Q."/>
        </authorList>
    </citation>
    <scope>NUCLEOTIDE SEQUENCE</scope>
    <source>
        <strain evidence="2">BX21</strain>
    </source>
</reference>